<comment type="caution">
    <text evidence="1">The sequence shown here is derived from an EMBL/GenBank/DDBJ whole genome shotgun (WGS) entry which is preliminary data.</text>
</comment>
<proteinExistence type="predicted"/>
<organism evidence="1 2">
    <name type="scientific">Phialemonium thermophilum</name>
    <dbReference type="NCBI Taxonomy" id="223376"/>
    <lineage>
        <taxon>Eukaryota</taxon>
        <taxon>Fungi</taxon>
        <taxon>Dikarya</taxon>
        <taxon>Ascomycota</taxon>
        <taxon>Pezizomycotina</taxon>
        <taxon>Sordariomycetes</taxon>
        <taxon>Sordariomycetidae</taxon>
        <taxon>Cephalothecales</taxon>
        <taxon>Cephalothecaceae</taxon>
        <taxon>Phialemonium</taxon>
    </lineage>
</organism>
<dbReference type="EMBL" id="JAZHXJ010000408">
    <property type="protein sequence ID" value="KAL1861760.1"/>
    <property type="molecule type" value="Genomic_DNA"/>
</dbReference>
<evidence type="ECO:0000313" key="2">
    <source>
        <dbReference type="Proteomes" id="UP001586593"/>
    </source>
</evidence>
<dbReference type="Proteomes" id="UP001586593">
    <property type="component" value="Unassembled WGS sequence"/>
</dbReference>
<sequence>MEENTEEARASPRLAAPASISASVSWFKRQDRGRKKGDGHILGFESSCHLDFCFGRVPYLDGRRIPVERWRTCATTRRLYTFARVRTRDSIVLSIVIQGFIRPAYHLFLANRDSKNLLNN</sequence>
<keyword evidence="2" id="KW-1185">Reference proteome</keyword>
<evidence type="ECO:0000313" key="1">
    <source>
        <dbReference type="EMBL" id="KAL1861760.1"/>
    </source>
</evidence>
<protein>
    <submittedName>
        <fullName evidence="1">Uncharacterized protein</fullName>
    </submittedName>
</protein>
<gene>
    <name evidence="1" type="ORF">VTK73DRAFT_6922</name>
</gene>
<accession>A0ABR3WHA5</accession>
<name>A0ABR3WHA5_9PEZI</name>
<reference evidence="1 2" key="1">
    <citation type="journal article" date="2024" name="Commun. Biol.">
        <title>Comparative genomic analysis of thermophilic fungi reveals convergent evolutionary adaptations and gene losses.</title>
        <authorList>
            <person name="Steindorff A.S."/>
            <person name="Aguilar-Pontes M.V."/>
            <person name="Robinson A.J."/>
            <person name="Andreopoulos B."/>
            <person name="LaButti K."/>
            <person name="Kuo A."/>
            <person name="Mondo S."/>
            <person name="Riley R."/>
            <person name="Otillar R."/>
            <person name="Haridas S."/>
            <person name="Lipzen A."/>
            <person name="Grimwood J."/>
            <person name="Schmutz J."/>
            <person name="Clum A."/>
            <person name="Reid I.D."/>
            <person name="Moisan M.C."/>
            <person name="Butler G."/>
            <person name="Nguyen T.T.M."/>
            <person name="Dewar K."/>
            <person name="Conant G."/>
            <person name="Drula E."/>
            <person name="Henrissat B."/>
            <person name="Hansel C."/>
            <person name="Singer S."/>
            <person name="Hutchinson M.I."/>
            <person name="de Vries R.P."/>
            <person name="Natvig D.O."/>
            <person name="Powell A.J."/>
            <person name="Tsang A."/>
            <person name="Grigoriev I.V."/>
        </authorList>
    </citation>
    <scope>NUCLEOTIDE SEQUENCE [LARGE SCALE GENOMIC DNA]</scope>
    <source>
        <strain evidence="1 2">ATCC 24622</strain>
    </source>
</reference>